<reference evidence="1" key="1">
    <citation type="submission" date="2015-04" db="UniProtKB">
        <authorList>
            <consortium name="EnsemblPlants"/>
        </authorList>
    </citation>
    <scope>IDENTIFICATION</scope>
</reference>
<sequence>MEEDKDGEGMDEALIHPMIRRKCPCFATASRPPPFDTVRRGGGVDDYWERQCAVVSRPSGSHERSDRGV</sequence>
<evidence type="ECO:0000313" key="2">
    <source>
        <dbReference type="Proteomes" id="UP000026961"/>
    </source>
</evidence>
<name>A0A0E0BGN8_9ORYZ</name>
<reference evidence="1" key="2">
    <citation type="submission" date="2018-05" db="EMBL/GenBank/DDBJ databases">
        <title>OgluRS3 (Oryza glumaepatula Reference Sequence Version 3).</title>
        <authorList>
            <person name="Zhang J."/>
            <person name="Kudrna D."/>
            <person name="Lee S."/>
            <person name="Talag J."/>
            <person name="Welchert J."/>
            <person name="Wing R.A."/>
        </authorList>
    </citation>
    <scope>NUCLEOTIDE SEQUENCE [LARGE SCALE GENOMIC DNA]</scope>
</reference>
<dbReference type="EnsemblPlants" id="OGLUM11G06310.1">
    <property type="protein sequence ID" value="OGLUM11G06310.1"/>
    <property type="gene ID" value="OGLUM11G06310"/>
</dbReference>
<dbReference type="AlphaFoldDB" id="A0A0E0BGN8"/>
<dbReference type="HOGENOM" id="CLU_2926250_0_0_1"/>
<keyword evidence="2" id="KW-1185">Reference proteome</keyword>
<evidence type="ECO:0000313" key="1">
    <source>
        <dbReference type="EnsemblPlants" id="OGLUM11G06310.1"/>
    </source>
</evidence>
<dbReference type="Gramene" id="OGLUM11G06310.1">
    <property type="protein sequence ID" value="OGLUM11G06310.1"/>
    <property type="gene ID" value="OGLUM11G06310"/>
</dbReference>
<protein>
    <submittedName>
        <fullName evidence="1">Uncharacterized protein</fullName>
    </submittedName>
</protein>
<accession>A0A0E0BGN8</accession>
<proteinExistence type="predicted"/>
<dbReference type="Proteomes" id="UP000026961">
    <property type="component" value="Chromosome 11"/>
</dbReference>
<organism evidence="1">
    <name type="scientific">Oryza glumipatula</name>
    <dbReference type="NCBI Taxonomy" id="40148"/>
    <lineage>
        <taxon>Eukaryota</taxon>
        <taxon>Viridiplantae</taxon>
        <taxon>Streptophyta</taxon>
        <taxon>Embryophyta</taxon>
        <taxon>Tracheophyta</taxon>
        <taxon>Spermatophyta</taxon>
        <taxon>Magnoliopsida</taxon>
        <taxon>Liliopsida</taxon>
        <taxon>Poales</taxon>
        <taxon>Poaceae</taxon>
        <taxon>BOP clade</taxon>
        <taxon>Oryzoideae</taxon>
        <taxon>Oryzeae</taxon>
        <taxon>Oryzinae</taxon>
        <taxon>Oryza</taxon>
    </lineage>
</organism>